<evidence type="ECO:0000313" key="1">
    <source>
        <dbReference type="EMBL" id="KAK1924347.1"/>
    </source>
</evidence>
<name>A0AAD9CYC2_PAPLA</name>
<gene>
    <name evidence="1" type="ORF">DB88DRAFT_489983</name>
</gene>
<comment type="caution">
    <text evidence="1">The sequence shown here is derived from an EMBL/GenBank/DDBJ whole genome shotgun (WGS) entry which is preliminary data.</text>
</comment>
<reference evidence="1" key="1">
    <citation type="submission" date="2023-02" db="EMBL/GenBank/DDBJ databases">
        <title>Identification and recombinant expression of a fungal hydrolase from Papiliotrema laurentii that hydrolyzes apple cutin and clears colloidal polyester polyurethane.</title>
        <authorList>
            <consortium name="DOE Joint Genome Institute"/>
            <person name="Roman V.A."/>
            <person name="Bojanowski C."/>
            <person name="Crable B.R."/>
            <person name="Wagner D.N."/>
            <person name="Hung C.S."/>
            <person name="Nadeau L.J."/>
            <person name="Schratz L."/>
            <person name="Haridas S."/>
            <person name="Pangilinan J."/>
            <person name="Lipzen A."/>
            <person name="Na H."/>
            <person name="Yan M."/>
            <person name="Ng V."/>
            <person name="Grigoriev I.V."/>
            <person name="Spatafora J.W."/>
            <person name="Barlow D."/>
            <person name="Biffinger J."/>
            <person name="Kelley-Loughnane N."/>
            <person name="Varaljay V.A."/>
            <person name="Crookes-Goodson W.J."/>
        </authorList>
    </citation>
    <scope>NUCLEOTIDE SEQUENCE</scope>
    <source>
        <strain evidence="1">5307AH</strain>
    </source>
</reference>
<keyword evidence="2" id="KW-1185">Reference proteome</keyword>
<protein>
    <submittedName>
        <fullName evidence="1">Uncharacterized protein</fullName>
    </submittedName>
</protein>
<dbReference type="Proteomes" id="UP001182556">
    <property type="component" value="Unassembled WGS sequence"/>
</dbReference>
<accession>A0AAD9CYC2</accession>
<evidence type="ECO:0000313" key="2">
    <source>
        <dbReference type="Proteomes" id="UP001182556"/>
    </source>
</evidence>
<dbReference type="EMBL" id="JAODAN010000005">
    <property type="protein sequence ID" value="KAK1924347.1"/>
    <property type="molecule type" value="Genomic_DNA"/>
</dbReference>
<proteinExistence type="predicted"/>
<sequence length="76" mass="8376">MAPLLRTYFAPKQRSLLSTLFTATFLGAVVVVAFPCPARPGDRAKPTARLDSPSLSADQVVVVMNSRGKHRFMEER</sequence>
<dbReference type="AlphaFoldDB" id="A0AAD9CYC2"/>
<organism evidence="1 2">
    <name type="scientific">Papiliotrema laurentii</name>
    <name type="common">Cryptococcus laurentii</name>
    <dbReference type="NCBI Taxonomy" id="5418"/>
    <lineage>
        <taxon>Eukaryota</taxon>
        <taxon>Fungi</taxon>
        <taxon>Dikarya</taxon>
        <taxon>Basidiomycota</taxon>
        <taxon>Agaricomycotina</taxon>
        <taxon>Tremellomycetes</taxon>
        <taxon>Tremellales</taxon>
        <taxon>Rhynchogastremaceae</taxon>
        <taxon>Papiliotrema</taxon>
    </lineage>
</organism>